<evidence type="ECO:0000259" key="7">
    <source>
        <dbReference type="Pfam" id="PF07637"/>
    </source>
</evidence>
<dbReference type="Pfam" id="PF07624">
    <property type="entry name" value="PSD2"/>
    <property type="match status" value="1"/>
</dbReference>
<evidence type="ECO:0000259" key="6">
    <source>
        <dbReference type="Pfam" id="PF07635"/>
    </source>
</evidence>
<feature type="domain" description="DUF1585" evidence="2">
    <location>
        <begin position="764"/>
        <end position="837"/>
    </location>
</feature>
<name>A0A7W5E301_9BACT</name>
<reference evidence="8 9" key="1">
    <citation type="submission" date="2020-08" db="EMBL/GenBank/DDBJ databases">
        <title>Genomic Encyclopedia of Type Strains, Phase III (KMG-III): the genomes of soil and plant-associated and newly described type strains.</title>
        <authorList>
            <person name="Whitman W."/>
        </authorList>
    </citation>
    <scope>NUCLEOTIDE SEQUENCE [LARGE SCALE GENOMIC DNA]</scope>
    <source>
        <strain evidence="8 9">CECT 8075</strain>
    </source>
</reference>
<dbReference type="InterPro" id="IPR013042">
    <property type="entry name" value="DUF1592"/>
</dbReference>
<organism evidence="8 9">
    <name type="scientific">Aporhodopirellula rubra</name>
    <dbReference type="NCBI Taxonomy" id="980271"/>
    <lineage>
        <taxon>Bacteria</taxon>
        <taxon>Pseudomonadati</taxon>
        <taxon>Planctomycetota</taxon>
        <taxon>Planctomycetia</taxon>
        <taxon>Pirellulales</taxon>
        <taxon>Pirellulaceae</taxon>
        <taxon>Aporhodopirellula</taxon>
    </lineage>
</organism>
<dbReference type="Pfam" id="PF07637">
    <property type="entry name" value="PSD5"/>
    <property type="match status" value="1"/>
</dbReference>
<feature type="signal peptide" evidence="1">
    <location>
        <begin position="1"/>
        <end position="26"/>
    </location>
</feature>
<dbReference type="InterPro" id="IPR013036">
    <property type="entry name" value="DUF1587"/>
</dbReference>
<dbReference type="RefSeq" id="WP_184307735.1">
    <property type="nucleotide sequence ID" value="NZ_JACHXU010000022.1"/>
</dbReference>
<evidence type="ECO:0000259" key="2">
    <source>
        <dbReference type="Pfam" id="PF07624"/>
    </source>
</evidence>
<dbReference type="InterPro" id="IPR011429">
    <property type="entry name" value="Cyt_c_Planctomycete-type"/>
</dbReference>
<dbReference type="Pfam" id="PF07627">
    <property type="entry name" value="PSCyt3"/>
    <property type="match status" value="1"/>
</dbReference>
<gene>
    <name evidence="8" type="ORF">FHS27_005110</name>
</gene>
<keyword evidence="9" id="KW-1185">Reference proteome</keyword>
<evidence type="ECO:0000259" key="5">
    <source>
        <dbReference type="Pfam" id="PF07631"/>
    </source>
</evidence>
<evidence type="ECO:0008006" key="10">
    <source>
        <dbReference type="Google" id="ProtNLM"/>
    </source>
</evidence>
<feature type="domain" description="DUF1587" evidence="3">
    <location>
        <begin position="132"/>
        <end position="195"/>
    </location>
</feature>
<proteinExistence type="predicted"/>
<protein>
    <recommendedName>
        <fullName evidence="10">Planctomycete cytochrome C</fullName>
    </recommendedName>
</protein>
<comment type="caution">
    <text evidence="8">The sequence shown here is derived from an EMBL/GenBank/DDBJ whole genome shotgun (WGS) entry which is preliminary data.</text>
</comment>
<feature type="domain" description="DUF1592" evidence="5">
    <location>
        <begin position="492"/>
        <end position="619"/>
    </location>
</feature>
<feature type="domain" description="DUF1588" evidence="4">
    <location>
        <begin position="645"/>
        <end position="741"/>
    </location>
</feature>
<dbReference type="AlphaFoldDB" id="A0A7W5E301"/>
<dbReference type="Pfam" id="PF07631">
    <property type="entry name" value="PSD4"/>
    <property type="match status" value="1"/>
</dbReference>
<keyword evidence="1" id="KW-0732">Signal</keyword>
<dbReference type="Proteomes" id="UP000536179">
    <property type="component" value="Unassembled WGS sequence"/>
</dbReference>
<feature type="domain" description="DUF1595" evidence="7">
    <location>
        <begin position="417"/>
        <end position="484"/>
    </location>
</feature>
<evidence type="ECO:0000313" key="9">
    <source>
        <dbReference type="Proteomes" id="UP000536179"/>
    </source>
</evidence>
<evidence type="ECO:0000313" key="8">
    <source>
        <dbReference type="EMBL" id="MBB3209270.1"/>
    </source>
</evidence>
<evidence type="ECO:0000256" key="1">
    <source>
        <dbReference type="SAM" id="SignalP"/>
    </source>
</evidence>
<dbReference type="Pfam" id="PF07626">
    <property type="entry name" value="PSD3"/>
    <property type="match status" value="1"/>
</dbReference>
<feature type="domain" description="Cytochrome C Planctomycete-type" evidence="6">
    <location>
        <begin position="48"/>
        <end position="95"/>
    </location>
</feature>
<evidence type="ECO:0000259" key="4">
    <source>
        <dbReference type="Pfam" id="PF07627"/>
    </source>
</evidence>
<dbReference type="InterPro" id="IPR013043">
    <property type="entry name" value="DUF1595"/>
</dbReference>
<dbReference type="EMBL" id="JACHXU010000022">
    <property type="protein sequence ID" value="MBB3209270.1"/>
    <property type="molecule type" value="Genomic_DNA"/>
</dbReference>
<dbReference type="Pfam" id="PF07635">
    <property type="entry name" value="PSCyt1"/>
    <property type="match status" value="1"/>
</dbReference>
<dbReference type="InterPro" id="IPR013039">
    <property type="entry name" value="DUF1588"/>
</dbReference>
<sequence length="840" mass="94087">MRLFPGSRISMLALTIVLIVVSGDFASAQNDGSTSVPDSSIEFLQSNCVDCHDGPSGEGGFDVEAVSNDIDSLQSYQTWVRIFDRVEKGEMPPPEDAELERSELQSFLPTTKAALMRAARISRVSAGRVQGRRLTNMQLQRTLQDLLMIDVPLARLMPAETRNSGFVHLADTQTMSHFQLESHLNVVDAALDEAFERATLPERPWSIDYEPKKIANKRPERRNREPELREGLAVTWSAGLVFYGRISSTRVPESGTYRITVTASALKPPAVADNPPTDDNVSLPPGVWCSVRSGECVASSPLMNWIGAFRATESPKTISYEAWIPEGHMIEIRPADATLPRATVQGGQVGYGECEDQDVPGVAMHHLKMERIHPLSDNHGVRKRLFDDMTLRYDKNTKRSVPSIREMNDAEVFEALAQQINSFSELAFRRPTSEEQIQPYVEFAETQWRESLALGEKREDAYVAALRSGYRAVLCSPRFLYLCEFADDAGNLDQWSVASRLSYFLCGSMPDDELRSAAANGGLRTPKQLRQQTDRLLTTPRGRRFVEEFSAQWLDLVDIDFTEPDRRLFRDFDVVVQNAMLAETHRFLQHLLDNDLPIRNLIDADYTFLNERLARYYGIEQPVDITGHPLDDRVQMVSLNRDSQRGGLLSHGSILKVTANGNDTSPVLRGIWVCERILGQEISPPPKNVPAVEPDIRGATTIRELLTKHESDASCAACHKNFDPPGFALENFDAGGKWRDHYRQLKGKRYVRGPVVDASYTMVDGTEFQSFGEFRQLLANNDDVLAANLASQLLTYATGAKIQFADRPIVKSIVRQTEESDHGVRSILHAVVSSKTFLNK</sequence>
<accession>A0A7W5E301</accession>
<dbReference type="InterPro" id="IPR011478">
    <property type="entry name" value="DUF1585"/>
</dbReference>
<evidence type="ECO:0000259" key="3">
    <source>
        <dbReference type="Pfam" id="PF07626"/>
    </source>
</evidence>
<feature type="chain" id="PRO_5031213586" description="Planctomycete cytochrome C" evidence="1">
    <location>
        <begin position="27"/>
        <end position="840"/>
    </location>
</feature>